<dbReference type="Gene3D" id="3.30.450.40">
    <property type="match status" value="1"/>
</dbReference>
<dbReference type="RefSeq" id="WP_133493859.1">
    <property type="nucleotide sequence ID" value="NZ_BMLU01000001.1"/>
</dbReference>
<dbReference type="PANTHER" id="PTHR43102">
    <property type="entry name" value="SLR1143 PROTEIN"/>
    <property type="match status" value="1"/>
</dbReference>
<dbReference type="InterPro" id="IPR003018">
    <property type="entry name" value="GAF"/>
</dbReference>
<sequence length="165" mass="18416">MSGEDTQRLEALRSYGVLDTPNEAEFDAIVEQAAREIGVPIALISLIDEDRQWFKAKLGLEPRETPRNISFCTHAIRGDGVMTVEDATLDQRFSKNPLVTDDPGIRFYAGAPLTTPNGRRIGTLCVIDRKPRLRLSAEQEALLTRLAAQTIEAMERRKLRNAPKA</sequence>
<dbReference type="PANTHER" id="PTHR43102:SF2">
    <property type="entry name" value="GAF DOMAIN-CONTAINING PROTEIN"/>
    <property type="match status" value="1"/>
</dbReference>
<evidence type="ECO:0000259" key="1">
    <source>
        <dbReference type="SMART" id="SM00065"/>
    </source>
</evidence>
<dbReference type="Pfam" id="PF01590">
    <property type="entry name" value="GAF"/>
    <property type="match status" value="1"/>
</dbReference>
<proteinExistence type="predicted"/>
<keyword evidence="3" id="KW-1185">Reference proteome</keyword>
<dbReference type="InterPro" id="IPR029016">
    <property type="entry name" value="GAF-like_dom_sf"/>
</dbReference>
<dbReference type="AlphaFoldDB" id="A0A4R6FXI8"/>
<reference evidence="2 3" key="1">
    <citation type="submission" date="2019-03" db="EMBL/GenBank/DDBJ databases">
        <title>Genomic Encyclopedia of Type Strains, Phase IV (KMG-IV): sequencing the most valuable type-strain genomes for metagenomic binning, comparative biology and taxonomic classification.</title>
        <authorList>
            <person name="Goeker M."/>
        </authorList>
    </citation>
    <scope>NUCLEOTIDE SEQUENCE [LARGE SCALE GENOMIC DNA]</scope>
    <source>
        <strain evidence="2 3">DSM 25059</strain>
    </source>
</reference>
<dbReference type="SUPFAM" id="SSF55781">
    <property type="entry name" value="GAF domain-like"/>
    <property type="match status" value="1"/>
</dbReference>
<evidence type="ECO:0000313" key="3">
    <source>
        <dbReference type="Proteomes" id="UP000295493"/>
    </source>
</evidence>
<dbReference type="EMBL" id="SNWD01000001">
    <property type="protein sequence ID" value="TDN86663.1"/>
    <property type="molecule type" value="Genomic_DNA"/>
</dbReference>
<dbReference type="OrthoDB" id="9812260at2"/>
<organism evidence="2 3">
    <name type="scientific">Stakelama pacifica</name>
    <dbReference type="NCBI Taxonomy" id="517720"/>
    <lineage>
        <taxon>Bacteria</taxon>
        <taxon>Pseudomonadati</taxon>
        <taxon>Pseudomonadota</taxon>
        <taxon>Alphaproteobacteria</taxon>
        <taxon>Sphingomonadales</taxon>
        <taxon>Sphingomonadaceae</taxon>
        <taxon>Stakelama</taxon>
    </lineage>
</organism>
<dbReference type="SMART" id="SM00065">
    <property type="entry name" value="GAF"/>
    <property type="match status" value="1"/>
</dbReference>
<evidence type="ECO:0000313" key="2">
    <source>
        <dbReference type="EMBL" id="TDN86663.1"/>
    </source>
</evidence>
<accession>A0A4R6FXI8</accession>
<protein>
    <submittedName>
        <fullName evidence="2">GAF domain-containing protein</fullName>
    </submittedName>
</protein>
<comment type="caution">
    <text evidence="2">The sequence shown here is derived from an EMBL/GenBank/DDBJ whole genome shotgun (WGS) entry which is preliminary data.</text>
</comment>
<gene>
    <name evidence="2" type="ORF">EV664_101237</name>
</gene>
<feature type="domain" description="GAF" evidence="1">
    <location>
        <begin position="21"/>
        <end position="161"/>
    </location>
</feature>
<name>A0A4R6FXI8_9SPHN</name>
<dbReference type="Proteomes" id="UP000295493">
    <property type="component" value="Unassembled WGS sequence"/>
</dbReference>